<evidence type="ECO:0000313" key="2">
    <source>
        <dbReference type="EMBL" id="RNB54827.1"/>
    </source>
</evidence>
<dbReference type="EMBL" id="RHHN01000038">
    <property type="protein sequence ID" value="RNB54827.1"/>
    <property type="molecule type" value="Genomic_DNA"/>
</dbReference>
<organism evidence="2 3">
    <name type="scientific">Brevibacillus agri</name>
    <dbReference type="NCBI Taxonomy" id="51101"/>
    <lineage>
        <taxon>Bacteria</taxon>
        <taxon>Bacillati</taxon>
        <taxon>Bacillota</taxon>
        <taxon>Bacilli</taxon>
        <taxon>Bacillales</taxon>
        <taxon>Paenibacillaceae</taxon>
        <taxon>Brevibacillus</taxon>
    </lineage>
</organism>
<gene>
    <name evidence="1" type="ORF">BAG01nite_10680</name>
    <name evidence="2" type="ORF">EB820_13605</name>
</gene>
<evidence type="ECO:0000313" key="3">
    <source>
        <dbReference type="Proteomes" id="UP000276178"/>
    </source>
</evidence>
<protein>
    <submittedName>
        <fullName evidence="2">Uncharacterized protein</fullName>
    </submittedName>
</protein>
<reference evidence="1 4" key="2">
    <citation type="submission" date="2019-06" db="EMBL/GenBank/DDBJ databases">
        <title>Whole genome shotgun sequence of Brevibacillus agri NBRC 15538.</title>
        <authorList>
            <person name="Hosoyama A."/>
            <person name="Uohara A."/>
            <person name="Ohji S."/>
            <person name="Ichikawa N."/>
        </authorList>
    </citation>
    <scope>NUCLEOTIDE SEQUENCE [LARGE SCALE GENOMIC DNA]</scope>
    <source>
        <strain evidence="1 4">NBRC 15538</strain>
    </source>
</reference>
<accession>A0A3M8AVX9</accession>
<dbReference type="RefSeq" id="WP_005832471.1">
    <property type="nucleotide sequence ID" value="NZ_BJOD01000009.1"/>
</dbReference>
<evidence type="ECO:0000313" key="1">
    <source>
        <dbReference type="EMBL" id="GED24966.1"/>
    </source>
</evidence>
<reference evidence="2 3" key="1">
    <citation type="submission" date="2018-10" db="EMBL/GenBank/DDBJ databases">
        <title>Phylogenomics of Brevibacillus.</title>
        <authorList>
            <person name="Dunlap C."/>
        </authorList>
    </citation>
    <scope>NUCLEOTIDE SEQUENCE [LARGE SCALE GENOMIC DNA]</scope>
    <source>
        <strain evidence="2 3">NRRL NRS 1219</strain>
    </source>
</reference>
<dbReference type="Proteomes" id="UP000276178">
    <property type="component" value="Unassembled WGS sequence"/>
</dbReference>
<dbReference type="Proteomes" id="UP000317180">
    <property type="component" value="Unassembled WGS sequence"/>
</dbReference>
<name>A0A3M8AVX9_9BACL</name>
<comment type="caution">
    <text evidence="2">The sequence shown here is derived from an EMBL/GenBank/DDBJ whole genome shotgun (WGS) entry which is preliminary data.</text>
</comment>
<dbReference type="EMBL" id="BJOD01000009">
    <property type="protein sequence ID" value="GED24966.1"/>
    <property type="molecule type" value="Genomic_DNA"/>
</dbReference>
<keyword evidence="4" id="KW-1185">Reference proteome</keyword>
<sequence length="62" mass="7180">MFTNKASELQARKIEAPLFREAEAIRQQKLLKPENCPDSDDDDRDVKKKQIASIVCNLLLFF</sequence>
<evidence type="ECO:0000313" key="4">
    <source>
        <dbReference type="Proteomes" id="UP000317180"/>
    </source>
</evidence>
<dbReference type="AlphaFoldDB" id="A0A3M8AVX9"/>
<proteinExistence type="predicted"/>
<dbReference type="GeneID" id="82812463"/>